<evidence type="ECO:0000313" key="4">
    <source>
        <dbReference type="Proteomes" id="UP000429232"/>
    </source>
</evidence>
<gene>
    <name evidence="3" type="ORF">GO620_006140</name>
</gene>
<dbReference type="Gene3D" id="2.130.10.10">
    <property type="entry name" value="YVTN repeat-like/Quinoprotein amine dehydrogenase"/>
    <property type="match status" value="2"/>
</dbReference>
<keyword evidence="1" id="KW-0853">WD repeat</keyword>
<dbReference type="InterPro" id="IPR001680">
    <property type="entry name" value="WD40_rpt"/>
</dbReference>
<protein>
    <submittedName>
        <fullName evidence="3">WD40 repeat domain-containing protein</fullName>
    </submittedName>
</protein>
<evidence type="ECO:0000256" key="1">
    <source>
        <dbReference type="ARBA" id="ARBA00022574"/>
    </source>
</evidence>
<dbReference type="InterPro" id="IPR015943">
    <property type="entry name" value="WD40/YVTN_repeat-like_dom_sf"/>
</dbReference>
<evidence type="ECO:0000313" key="3">
    <source>
        <dbReference type="EMBL" id="QQL51027.1"/>
    </source>
</evidence>
<dbReference type="EMBL" id="CP066775">
    <property type="protein sequence ID" value="QQL51027.1"/>
    <property type="molecule type" value="Genomic_DNA"/>
</dbReference>
<dbReference type="PANTHER" id="PTHR22847:SF637">
    <property type="entry name" value="WD REPEAT DOMAIN 5B"/>
    <property type="match status" value="1"/>
</dbReference>
<dbReference type="PROSITE" id="PS00678">
    <property type="entry name" value="WD_REPEATS_1"/>
    <property type="match status" value="3"/>
</dbReference>
<dbReference type="CDD" id="cd00200">
    <property type="entry name" value="WD40"/>
    <property type="match status" value="1"/>
</dbReference>
<dbReference type="InterPro" id="IPR036322">
    <property type="entry name" value="WD40_repeat_dom_sf"/>
</dbReference>
<organism evidence="3 4">
    <name type="scientific">Mucilaginibacter ginkgonis</name>
    <dbReference type="NCBI Taxonomy" id="2682091"/>
    <lineage>
        <taxon>Bacteria</taxon>
        <taxon>Pseudomonadati</taxon>
        <taxon>Bacteroidota</taxon>
        <taxon>Sphingobacteriia</taxon>
        <taxon>Sphingobacteriales</taxon>
        <taxon>Sphingobacteriaceae</taxon>
        <taxon>Mucilaginibacter</taxon>
    </lineage>
</organism>
<dbReference type="PROSITE" id="PS50294">
    <property type="entry name" value="WD_REPEATS_REGION"/>
    <property type="match status" value="3"/>
</dbReference>
<dbReference type="AlphaFoldDB" id="A0A6I4HVT9"/>
<dbReference type="SMART" id="SM00320">
    <property type="entry name" value="WD40"/>
    <property type="match status" value="7"/>
</dbReference>
<sequence length="300" mass="33731">MEAKLAFELSGHQNPIFAASLSQKPGILFTAGNDKGLVEWSLAKQQFIKVMFPVRASVYAICCPEGLPLMITGLRSGEVLVFNFIEQKVVMQLRHHTKSVFDIKYLAHKKELLIASEDGTVSIWDINKLNLLHVLKVSADTVRSIAISPDNKLMALGCRDNIVRIYHTEDYSSVAELTGHTMAVFTTEFNNTGQYILSGARDAQIKIWDVNTFEPVKNIPAHLFAINHIMQHPTRPYFASASMDKSIKIWGSDDFKLYKIISREKGYPSHHLSVNKLAWNGDQLISVGDDKLVKVWDIGF</sequence>
<accession>A0A6I4HVT9</accession>
<dbReference type="Pfam" id="PF00400">
    <property type="entry name" value="WD40"/>
    <property type="match status" value="5"/>
</dbReference>
<keyword evidence="4" id="KW-1185">Reference proteome</keyword>
<dbReference type="InterPro" id="IPR020472">
    <property type="entry name" value="WD40_PAC1"/>
</dbReference>
<dbReference type="Proteomes" id="UP000429232">
    <property type="component" value="Chromosome"/>
</dbReference>
<evidence type="ECO:0000256" key="2">
    <source>
        <dbReference type="ARBA" id="ARBA00022737"/>
    </source>
</evidence>
<dbReference type="PANTHER" id="PTHR22847">
    <property type="entry name" value="WD40 REPEAT PROTEIN"/>
    <property type="match status" value="1"/>
</dbReference>
<dbReference type="InterPro" id="IPR019775">
    <property type="entry name" value="WD40_repeat_CS"/>
</dbReference>
<keyword evidence="2" id="KW-0677">Repeat</keyword>
<dbReference type="PROSITE" id="PS50082">
    <property type="entry name" value="WD_REPEATS_2"/>
    <property type="match status" value="6"/>
</dbReference>
<reference evidence="3 4" key="1">
    <citation type="submission" date="2020-12" db="EMBL/GenBank/DDBJ databases">
        <title>HMF7856_wgs.fasta genome submission.</title>
        <authorList>
            <person name="Kang H."/>
            <person name="Kim H."/>
            <person name="Joh K."/>
        </authorList>
    </citation>
    <scope>NUCLEOTIDE SEQUENCE [LARGE SCALE GENOMIC DNA]</scope>
    <source>
        <strain evidence="3 4">HMF7856</strain>
    </source>
</reference>
<proteinExistence type="predicted"/>
<dbReference type="PRINTS" id="PR00320">
    <property type="entry name" value="GPROTEINBRPT"/>
</dbReference>
<dbReference type="SUPFAM" id="SSF50978">
    <property type="entry name" value="WD40 repeat-like"/>
    <property type="match status" value="1"/>
</dbReference>
<name>A0A6I4HVT9_9SPHI</name>
<dbReference type="KEGG" id="mgik:GO620_006140"/>
<dbReference type="RefSeq" id="WP_157523602.1">
    <property type="nucleotide sequence ID" value="NZ_CP066775.1"/>
</dbReference>